<evidence type="ECO:0000313" key="3">
    <source>
        <dbReference type="Proteomes" id="UP000239203"/>
    </source>
</evidence>
<dbReference type="AlphaFoldDB" id="A0A2S6GQ01"/>
<feature type="signal peptide" evidence="1">
    <location>
        <begin position="1"/>
        <end position="31"/>
    </location>
</feature>
<gene>
    <name evidence="2" type="ORF">CLV40_108239</name>
</gene>
<organism evidence="2 3">
    <name type="scientific">Actinokineospora auranticolor</name>
    <dbReference type="NCBI Taxonomy" id="155976"/>
    <lineage>
        <taxon>Bacteria</taxon>
        <taxon>Bacillati</taxon>
        <taxon>Actinomycetota</taxon>
        <taxon>Actinomycetes</taxon>
        <taxon>Pseudonocardiales</taxon>
        <taxon>Pseudonocardiaceae</taxon>
        <taxon>Actinokineospora</taxon>
    </lineage>
</organism>
<dbReference type="InterPro" id="IPR014262">
    <property type="entry name" value="HAF_rpt"/>
</dbReference>
<evidence type="ECO:0000313" key="2">
    <source>
        <dbReference type="EMBL" id="PPK67240.1"/>
    </source>
</evidence>
<proteinExistence type="predicted"/>
<dbReference type="NCBIfam" id="TIGR02913">
    <property type="entry name" value="HAF_rpt"/>
    <property type="match status" value="1"/>
</dbReference>
<comment type="caution">
    <text evidence="2">The sequence shown here is derived from an EMBL/GenBank/DDBJ whole genome shotgun (WGS) entry which is preliminary data.</text>
</comment>
<protein>
    <submittedName>
        <fullName evidence="2">Putative HAF family extracellular repeat protein</fullName>
    </submittedName>
</protein>
<dbReference type="EMBL" id="PTIX01000008">
    <property type="protein sequence ID" value="PPK67240.1"/>
    <property type="molecule type" value="Genomic_DNA"/>
</dbReference>
<sequence length="385" mass="40315">MSRSTRPRSRHGATAAVLLLMAWGFAPPAIAERAAGPRTAIDLGALPGGQSSAADLNDNGVVVGRSTTAGSTGVHAVRWSRSARITDLGQVDGLDTYALGVNRRGTAFGVAEHCSDPPIDYCSLRWSPDGVLSRLPALSPGAESYPEAMNDSDVVVGYAGGAPDGRRHPVRWTASGQVVRLPEPPGAVNGVATGISNQGLVVGWAEFPGVGVRALLWDRDGNVIELPLAPDQSLSAALGVTEDGLVVGMVNRAGYHAARWQYRDHGVRHPVVLDADSYLYGMSRSGIAVAPGLRWDRSGRVTELDRLHDIGSALPAAVNDAGIVVGVSGPADGTATPVWWDREGTPHELPDHTRSPAVFVRAVNEAGAMVGQARFPGGQHAALWR</sequence>
<accession>A0A2S6GQ01</accession>
<dbReference type="Proteomes" id="UP000239203">
    <property type="component" value="Unassembled WGS sequence"/>
</dbReference>
<reference evidence="2 3" key="1">
    <citation type="submission" date="2018-02" db="EMBL/GenBank/DDBJ databases">
        <title>Genomic Encyclopedia of Archaeal and Bacterial Type Strains, Phase II (KMG-II): from individual species to whole genera.</title>
        <authorList>
            <person name="Goeker M."/>
        </authorList>
    </citation>
    <scope>NUCLEOTIDE SEQUENCE [LARGE SCALE GENOMIC DNA]</scope>
    <source>
        <strain evidence="2 3">YU 961-1</strain>
    </source>
</reference>
<name>A0A2S6GQ01_9PSEU</name>
<keyword evidence="3" id="KW-1185">Reference proteome</keyword>
<keyword evidence="1" id="KW-0732">Signal</keyword>
<feature type="chain" id="PRO_5015622005" evidence="1">
    <location>
        <begin position="32"/>
        <end position="385"/>
    </location>
</feature>
<evidence type="ECO:0000256" key="1">
    <source>
        <dbReference type="SAM" id="SignalP"/>
    </source>
</evidence>
<dbReference type="OrthoDB" id="4310309at2"/>